<proteinExistence type="predicted"/>
<accession>A0ABN8HK23</accession>
<name>A0ABN8HK23_9NEOP</name>
<reference evidence="2" key="1">
    <citation type="submission" date="2022-03" db="EMBL/GenBank/DDBJ databases">
        <authorList>
            <person name="Martin H S."/>
        </authorList>
    </citation>
    <scope>NUCLEOTIDE SEQUENCE</scope>
</reference>
<feature type="region of interest" description="Disordered" evidence="1">
    <location>
        <begin position="120"/>
        <end position="162"/>
    </location>
</feature>
<protein>
    <submittedName>
        <fullName evidence="2">Uncharacterized protein</fullName>
    </submittedName>
</protein>
<feature type="compositionally biased region" description="Basic residues" evidence="1">
    <location>
        <begin position="153"/>
        <end position="162"/>
    </location>
</feature>
<feature type="compositionally biased region" description="Basic and acidic residues" evidence="1">
    <location>
        <begin position="90"/>
        <end position="102"/>
    </location>
</feature>
<keyword evidence="3" id="KW-1185">Reference proteome</keyword>
<evidence type="ECO:0000313" key="2">
    <source>
        <dbReference type="EMBL" id="CAH2034768.1"/>
    </source>
</evidence>
<evidence type="ECO:0000256" key="1">
    <source>
        <dbReference type="SAM" id="MobiDB-lite"/>
    </source>
</evidence>
<sequence length="162" mass="17169">MDEARLGDRSAAGGGGIKNTRKEREAHGAKGRRRRGVHAPPPRRPHAGSGRPLAGATHRTAKIESVGGGAGSNGAVERSAVTHTGARACARREGRPARERDGRANYYHLAGRYRITHCRRARDDAPAAPRPNRSSAPTPVLGDRSLTSAALAARRKRSPLVA</sequence>
<evidence type="ECO:0000313" key="3">
    <source>
        <dbReference type="Proteomes" id="UP000837857"/>
    </source>
</evidence>
<dbReference type="EMBL" id="OW152813">
    <property type="protein sequence ID" value="CAH2034768.1"/>
    <property type="molecule type" value="Genomic_DNA"/>
</dbReference>
<feature type="region of interest" description="Disordered" evidence="1">
    <location>
        <begin position="1"/>
        <end position="102"/>
    </location>
</feature>
<feature type="non-terminal residue" evidence="2">
    <location>
        <position position="1"/>
    </location>
</feature>
<feature type="compositionally biased region" description="Basic residues" evidence="1">
    <location>
        <begin position="29"/>
        <end position="46"/>
    </location>
</feature>
<organism evidence="2 3">
    <name type="scientific">Iphiclides podalirius</name>
    <name type="common">scarce swallowtail</name>
    <dbReference type="NCBI Taxonomy" id="110791"/>
    <lineage>
        <taxon>Eukaryota</taxon>
        <taxon>Metazoa</taxon>
        <taxon>Ecdysozoa</taxon>
        <taxon>Arthropoda</taxon>
        <taxon>Hexapoda</taxon>
        <taxon>Insecta</taxon>
        <taxon>Pterygota</taxon>
        <taxon>Neoptera</taxon>
        <taxon>Endopterygota</taxon>
        <taxon>Lepidoptera</taxon>
        <taxon>Glossata</taxon>
        <taxon>Ditrysia</taxon>
        <taxon>Papilionoidea</taxon>
        <taxon>Papilionidae</taxon>
        <taxon>Papilioninae</taxon>
        <taxon>Iphiclides</taxon>
    </lineage>
</organism>
<dbReference type="Proteomes" id="UP000837857">
    <property type="component" value="Chromosome 1"/>
</dbReference>
<gene>
    <name evidence="2" type="ORF">IPOD504_LOCUS280</name>
</gene>
<feature type="compositionally biased region" description="Low complexity" evidence="1">
    <location>
        <begin position="126"/>
        <end position="152"/>
    </location>
</feature>